<dbReference type="InterPro" id="IPR053745">
    <property type="entry name" value="Viral_Tail_Comp_sf"/>
</dbReference>
<protein>
    <submittedName>
        <fullName evidence="1">DUF3168 domain-containing protein</fullName>
    </submittedName>
</protein>
<gene>
    <name evidence="1" type="ORF">LZ519_11460</name>
</gene>
<evidence type="ECO:0000313" key="1">
    <source>
        <dbReference type="EMBL" id="MCL6679926.1"/>
    </source>
</evidence>
<sequence length="124" mass="13205">MSAGATIQAALATSIGSVAELTGVFDGPPARATFPYAAIDASTETDWSHKNGSGREVLVAVTLWDDQPARLQSLADEIEARVLAIEVASEWQLVSLSLVRRRTIRDVAGPWATAVDFRARLLAA</sequence>
<comment type="caution">
    <text evidence="1">The sequence shown here is derived from an EMBL/GenBank/DDBJ whole genome shotgun (WGS) entry which is preliminary data.</text>
</comment>
<dbReference type="RefSeq" id="WP_249868799.1">
    <property type="nucleotide sequence ID" value="NZ_JAMGBC010000001.1"/>
</dbReference>
<dbReference type="EMBL" id="JAMGBC010000001">
    <property type="protein sequence ID" value="MCL6679926.1"/>
    <property type="molecule type" value="Genomic_DNA"/>
</dbReference>
<dbReference type="InterPro" id="IPR021508">
    <property type="entry name" value="Gp17-like"/>
</dbReference>
<evidence type="ECO:0000313" key="2">
    <source>
        <dbReference type="Proteomes" id="UP001165343"/>
    </source>
</evidence>
<name>A0ABT0RIA4_9SPHN</name>
<dbReference type="Pfam" id="PF11367">
    <property type="entry name" value="Tail_completion_gp17"/>
    <property type="match status" value="1"/>
</dbReference>
<keyword evidence="2" id="KW-1185">Reference proteome</keyword>
<dbReference type="Proteomes" id="UP001165343">
    <property type="component" value="Unassembled WGS sequence"/>
</dbReference>
<organism evidence="1 2">
    <name type="scientific">Sphingomonas anseongensis</name>
    <dbReference type="NCBI Taxonomy" id="2908207"/>
    <lineage>
        <taxon>Bacteria</taxon>
        <taxon>Pseudomonadati</taxon>
        <taxon>Pseudomonadota</taxon>
        <taxon>Alphaproteobacteria</taxon>
        <taxon>Sphingomonadales</taxon>
        <taxon>Sphingomonadaceae</taxon>
        <taxon>Sphingomonas</taxon>
    </lineage>
</organism>
<dbReference type="Gene3D" id="3.30.2000.30">
    <property type="match status" value="1"/>
</dbReference>
<reference evidence="1" key="1">
    <citation type="submission" date="2022-05" db="EMBL/GenBank/DDBJ databases">
        <authorList>
            <person name="Jo J.-H."/>
            <person name="Im W.-T."/>
        </authorList>
    </citation>
    <scope>NUCLEOTIDE SEQUENCE</scope>
    <source>
        <strain evidence="1">RG327</strain>
    </source>
</reference>
<proteinExistence type="predicted"/>
<accession>A0ABT0RIA4</accession>